<dbReference type="HOGENOM" id="CLU_001265_59_1_1"/>
<accession>V4AGN9</accession>
<feature type="transmembrane region" description="Helical" evidence="1">
    <location>
        <begin position="259"/>
        <end position="287"/>
    </location>
</feature>
<dbReference type="GeneID" id="20241861"/>
<organism evidence="2 3">
    <name type="scientific">Lottia gigantea</name>
    <name type="common">Giant owl limpet</name>
    <dbReference type="NCBI Taxonomy" id="225164"/>
    <lineage>
        <taxon>Eukaryota</taxon>
        <taxon>Metazoa</taxon>
        <taxon>Spiralia</taxon>
        <taxon>Lophotrochozoa</taxon>
        <taxon>Mollusca</taxon>
        <taxon>Gastropoda</taxon>
        <taxon>Patellogastropoda</taxon>
        <taxon>Lottioidea</taxon>
        <taxon>Lottiidae</taxon>
        <taxon>Lottia</taxon>
    </lineage>
</organism>
<dbReference type="AlphaFoldDB" id="V4AGN9"/>
<dbReference type="OMA" id="IAGEEHY"/>
<dbReference type="GO" id="GO:0008028">
    <property type="term" value="F:monocarboxylic acid transmembrane transporter activity"/>
    <property type="evidence" value="ECO:0007669"/>
    <property type="project" value="TreeGrafter"/>
</dbReference>
<name>V4AGN9_LOTGI</name>
<dbReference type="InterPro" id="IPR036259">
    <property type="entry name" value="MFS_trans_sf"/>
</dbReference>
<dbReference type="EMBL" id="KB200084">
    <property type="protein sequence ID" value="ESP03209.1"/>
    <property type="molecule type" value="Genomic_DNA"/>
</dbReference>
<feature type="transmembrane region" description="Helical" evidence="1">
    <location>
        <begin position="389"/>
        <end position="409"/>
    </location>
</feature>
<dbReference type="OrthoDB" id="6158660at2759"/>
<gene>
    <name evidence="2" type="ORF">LOTGIDRAFT_171694</name>
</gene>
<feature type="transmembrane region" description="Helical" evidence="1">
    <location>
        <begin position="302"/>
        <end position="321"/>
    </location>
</feature>
<feature type="transmembrane region" description="Helical" evidence="1">
    <location>
        <begin position="333"/>
        <end position="350"/>
    </location>
</feature>
<dbReference type="Proteomes" id="UP000030746">
    <property type="component" value="Unassembled WGS sequence"/>
</dbReference>
<feature type="transmembrane region" description="Helical" evidence="1">
    <location>
        <begin position="59"/>
        <end position="84"/>
    </location>
</feature>
<protein>
    <recommendedName>
        <fullName evidence="4">Major facilitator superfamily (MFS) profile domain-containing protein</fullName>
    </recommendedName>
</protein>
<dbReference type="SUPFAM" id="SSF103473">
    <property type="entry name" value="MFS general substrate transporter"/>
    <property type="match status" value="1"/>
</dbReference>
<evidence type="ECO:0000313" key="3">
    <source>
        <dbReference type="Proteomes" id="UP000030746"/>
    </source>
</evidence>
<dbReference type="InterPro" id="IPR050327">
    <property type="entry name" value="Proton-linked_MCT"/>
</dbReference>
<evidence type="ECO:0000313" key="2">
    <source>
        <dbReference type="EMBL" id="ESP03209.1"/>
    </source>
</evidence>
<feature type="transmembrane region" description="Helical" evidence="1">
    <location>
        <begin position="215"/>
        <end position="238"/>
    </location>
</feature>
<keyword evidence="3" id="KW-1185">Reference proteome</keyword>
<feature type="transmembrane region" description="Helical" evidence="1">
    <location>
        <begin position="150"/>
        <end position="175"/>
    </location>
</feature>
<reference evidence="2 3" key="1">
    <citation type="journal article" date="2013" name="Nature">
        <title>Insights into bilaterian evolution from three spiralian genomes.</title>
        <authorList>
            <person name="Simakov O."/>
            <person name="Marletaz F."/>
            <person name="Cho S.J."/>
            <person name="Edsinger-Gonzales E."/>
            <person name="Havlak P."/>
            <person name="Hellsten U."/>
            <person name="Kuo D.H."/>
            <person name="Larsson T."/>
            <person name="Lv J."/>
            <person name="Arendt D."/>
            <person name="Savage R."/>
            <person name="Osoegawa K."/>
            <person name="de Jong P."/>
            <person name="Grimwood J."/>
            <person name="Chapman J.A."/>
            <person name="Shapiro H."/>
            <person name="Aerts A."/>
            <person name="Otillar R.P."/>
            <person name="Terry A.Y."/>
            <person name="Boore J.L."/>
            <person name="Grigoriev I.V."/>
            <person name="Lindberg D.R."/>
            <person name="Seaver E.C."/>
            <person name="Weisblat D.A."/>
            <person name="Putnam N.H."/>
            <person name="Rokhsar D.S."/>
        </authorList>
    </citation>
    <scope>NUCLEOTIDE SEQUENCE [LARGE SCALE GENOMIC DNA]</scope>
</reference>
<feature type="transmembrane region" description="Helical" evidence="1">
    <location>
        <begin position="356"/>
        <end position="382"/>
    </location>
</feature>
<dbReference type="CTD" id="20241861"/>
<feature type="transmembrane region" description="Helical" evidence="1">
    <location>
        <begin position="182"/>
        <end position="203"/>
    </location>
</feature>
<keyword evidence="1" id="KW-0812">Transmembrane</keyword>
<dbReference type="Pfam" id="PF07690">
    <property type="entry name" value="MFS_1"/>
    <property type="match status" value="1"/>
</dbReference>
<dbReference type="Gene3D" id="1.20.1250.20">
    <property type="entry name" value="MFS general substrate transporter like domains"/>
    <property type="match status" value="2"/>
</dbReference>
<sequence length="457" mass="49565">MMHGSRTSIPSEVPVPKDIPKSIDFLYTDLVQSENSREDSCETRKFKLCGAVKRPIHDWLLLIACCLCNGVLVGYTYGIAVLFLDMKETFKTNRAEASLVQSVNTGFMFGGGIISSFLISYLSTGTTCIISAVIAAIATSSGFYLEALPFNILTVGFIGGFSLCNIFTSLFTVVGRVFKTNYNMAITCLILGGGVGSAIFPYFNLFLLETYGWRGTFLILSAVILNCLPLGLFVRFLLPPLSSVRHCDNRYVLTSHKILWMDPVFTMFILCLILRSVPIGLVSYFILDIADFKTFDVSEGSFFLSVVGFGNLSGRFLTLLSRPIMKFSAVREYAVYVCASGVAIFCLGVSHSYALIIVSCVFFGIAYGMISATAGVACFAISGDSRYPTAIGIFNTAMGVGFGLAGPIGGTIRDHVNSYDLILYGFASVSFLAGLLLMTVSCCCTRSKSPKIQLEDA</sequence>
<dbReference type="PANTHER" id="PTHR11360:SF310">
    <property type="entry name" value="MONOCARBOXYLATE TRANSPORTER 9-LIKE"/>
    <property type="match status" value="1"/>
</dbReference>
<evidence type="ECO:0008006" key="4">
    <source>
        <dbReference type="Google" id="ProtNLM"/>
    </source>
</evidence>
<keyword evidence="1" id="KW-1133">Transmembrane helix</keyword>
<keyword evidence="1" id="KW-0472">Membrane</keyword>
<dbReference type="PANTHER" id="PTHR11360">
    <property type="entry name" value="MONOCARBOXYLATE TRANSPORTER"/>
    <property type="match status" value="1"/>
</dbReference>
<dbReference type="RefSeq" id="XP_009046132.1">
    <property type="nucleotide sequence ID" value="XM_009047884.1"/>
</dbReference>
<feature type="transmembrane region" description="Helical" evidence="1">
    <location>
        <begin position="105"/>
        <end position="138"/>
    </location>
</feature>
<evidence type="ECO:0000256" key="1">
    <source>
        <dbReference type="SAM" id="Phobius"/>
    </source>
</evidence>
<dbReference type="KEGG" id="lgi:LOTGIDRAFT_171694"/>
<feature type="transmembrane region" description="Helical" evidence="1">
    <location>
        <begin position="421"/>
        <end position="444"/>
    </location>
</feature>
<proteinExistence type="predicted"/>
<dbReference type="InterPro" id="IPR011701">
    <property type="entry name" value="MFS"/>
</dbReference>